<evidence type="ECO:0000256" key="1">
    <source>
        <dbReference type="SAM" id="SignalP"/>
    </source>
</evidence>
<reference evidence="2 3" key="1">
    <citation type="submission" date="2020-04" db="EMBL/GenBank/DDBJ databases">
        <title>Chromosome-level genome assembly of a cyprinid fish Onychostoma macrolepis by integration of Nanopore Sequencing, Bionano and Hi-C technology.</title>
        <authorList>
            <person name="Wang D."/>
        </authorList>
    </citation>
    <scope>NUCLEOTIDE SEQUENCE [LARGE SCALE GENOMIC DNA]</scope>
    <source>
        <strain evidence="2">SWU-2019</strain>
        <tissue evidence="2">Muscle</tissue>
    </source>
</reference>
<organism evidence="2 3">
    <name type="scientific">Onychostoma macrolepis</name>
    <dbReference type="NCBI Taxonomy" id="369639"/>
    <lineage>
        <taxon>Eukaryota</taxon>
        <taxon>Metazoa</taxon>
        <taxon>Chordata</taxon>
        <taxon>Craniata</taxon>
        <taxon>Vertebrata</taxon>
        <taxon>Euteleostomi</taxon>
        <taxon>Actinopterygii</taxon>
        <taxon>Neopterygii</taxon>
        <taxon>Teleostei</taxon>
        <taxon>Ostariophysi</taxon>
        <taxon>Cypriniformes</taxon>
        <taxon>Cyprinidae</taxon>
        <taxon>Acrossocheilinae</taxon>
        <taxon>Onychostoma</taxon>
    </lineage>
</organism>
<accession>A0A7J6C2I9</accession>
<feature type="chain" id="PRO_5029667014" evidence="1">
    <location>
        <begin position="24"/>
        <end position="153"/>
    </location>
</feature>
<gene>
    <name evidence="2" type="ORF">G5714_019159</name>
</gene>
<comment type="caution">
    <text evidence="2">The sequence shown here is derived from an EMBL/GenBank/DDBJ whole genome shotgun (WGS) entry which is preliminary data.</text>
</comment>
<evidence type="ECO:0000313" key="3">
    <source>
        <dbReference type="Proteomes" id="UP000579812"/>
    </source>
</evidence>
<proteinExistence type="predicted"/>
<keyword evidence="1" id="KW-0732">Signal</keyword>
<dbReference type="Proteomes" id="UP000579812">
    <property type="component" value="Unassembled WGS sequence"/>
</dbReference>
<dbReference type="AlphaFoldDB" id="A0A7J6C2I9"/>
<keyword evidence="3" id="KW-1185">Reference proteome</keyword>
<protein>
    <submittedName>
        <fullName evidence="2">Uncharacterized protein</fullName>
    </submittedName>
</protein>
<sequence length="153" mass="16790">MPSPAINRAKPLILLSCIVCASSAPLQQTFRNCRCSLPCDGAPELKKHESVRVLVQLPSEEDEQIHNVSSLYVGGNCSVLGCLQRDTLYSLKIYADDNDPVPKILLNKNVLPDCGPEGISVKNPNGSDGNLCNKLLNLLVFCYWIVFHLEGPR</sequence>
<feature type="signal peptide" evidence="1">
    <location>
        <begin position="1"/>
        <end position="23"/>
    </location>
</feature>
<dbReference type="EMBL" id="JAAMOB010000019">
    <property type="protein sequence ID" value="KAF4100963.1"/>
    <property type="molecule type" value="Genomic_DNA"/>
</dbReference>
<name>A0A7J6C2I9_9TELE</name>
<evidence type="ECO:0000313" key="2">
    <source>
        <dbReference type="EMBL" id="KAF4100963.1"/>
    </source>
</evidence>